<reference evidence="3 4" key="1">
    <citation type="journal article" date="2011" name="Proc. Natl. Acad. Sci. U.S.A.">
        <title>Comparative genomics of xylose-fermenting fungi for enhanced biofuel production.</title>
        <authorList>
            <person name="Wohlbach D.J."/>
            <person name="Kuo A."/>
            <person name="Sato T.K."/>
            <person name="Potts K.M."/>
            <person name="Salamov A.A."/>
            <person name="LaButti K.M."/>
            <person name="Sun H."/>
            <person name="Clum A."/>
            <person name="Pangilinan J.L."/>
            <person name="Lindquist E.A."/>
            <person name="Lucas S."/>
            <person name="Lapidus A."/>
            <person name="Jin M."/>
            <person name="Gunawan C."/>
            <person name="Balan V."/>
            <person name="Dale B.E."/>
            <person name="Jeffries T.W."/>
            <person name="Zinkel R."/>
            <person name="Barry K.W."/>
            <person name="Grigoriev I.V."/>
            <person name="Gasch A.P."/>
        </authorList>
    </citation>
    <scope>NUCLEOTIDE SEQUENCE [LARGE SCALE GENOMIC DNA]</scope>
    <source>
        <strain evidence="4">ATCC 10573 / BCRC 21748 / CBS 615 / JCM 9827 / NBRC 10315 / NRRL Y-1498 / VKM Y-70</strain>
    </source>
</reference>
<name>G3BCL9_CANTC</name>
<evidence type="ECO:0000259" key="2">
    <source>
        <dbReference type="PROSITE" id="PS50908"/>
    </source>
</evidence>
<dbReference type="PANTHER" id="PTHR12292">
    <property type="entry name" value="RWD DOMAIN-CONTAINING PROTEIN"/>
    <property type="match status" value="1"/>
</dbReference>
<dbReference type="AlphaFoldDB" id="G3BCL9"/>
<organism evidence="4">
    <name type="scientific">Candida tenuis (strain ATCC 10573 / BCRC 21748 / CBS 615 / JCM 9827 / NBRC 10315 / NRRL Y-1498 / VKM Y-70)</name>
    <name type="common">Yeast</name>
    <name type="synonym">Yamadazyma tenuis</name>
    <dbReference type="NCBI Taxonomy" id="590646"/>
    <lineage>
        <taxon>Eukaryota</taxon>
        <taxon>Fungi</taxon>
        <taxon>Dikarya</taxon>
        <taxon>Ascomycota</taxon>
        <taxon>Saccharomycotina</taxon>
        <taxon>Pichiomycetes</taxon>
        <taxon>Debaryomycetaceae</taxon>
        <taxon>Yamadazyma</taxon>
    </lineage>
</organism>
<dbReference type="GeneID" id="18248215"/>
<protein>
    <submittedName>
        <fullName evidence="3">RWD-domain-containing protein</fullName>
    </submittedName>
</protein>
<dbReference type="KEGG" id="cten:18248215"/>
<gene>
    <name evidence="3" type="ORF">CANTEDRAFT_116254</name>
</gene>
<dbReference type="eggNOG" id="KOG4018">
    <property type="taxonomic scope" value="Eukaryota"/>
</dbReference>
<dbReference type="Pfam" id="PF05773">
    <property type="entry name" value="RWD"/>
    <property type="match status" value="1"/>
</dbReference>
<dbReference type="InterPro" id="IPR040213">
    <property type="entry name" value="GIR2-like"/>
</dbReference>
<keyword evidence="4" id="KW-1185">Reference proteome</keyword>
<evidence type="ECO:0000256" key="1">
    <source>
        <dbReference type="SAM" id="MobiDB-lite"/>
    </source>
</evidence>
<dbReference type="SMART" id="SM00591">
    <property type="entry name" value="RWD"/>
    <property type="match status" value="1"/>
</dbReference>
<evidence type="ECO:0000313" key="4">
    <source>
        <dbReference type="Proteomes" id="UP000000707"/>
    </source>
</evidence>
<dbReference type="EMBL" id="GL996528">
    <property type="protein sequence ID" value="EGV60199.1"/>
    <property type="molecule type" value="Genomic_DNA"/>
</dbReference>
<dbReference type="Gene3D" id="3.10.110.10">
    <property type="entry name" value="Ubiquitin Conjugating Enzyme"/>
    <property type="match status" value="1"/>
</dbReference>
<evidence type="ECO:0000313" key="3">
    <source>
        <dbReference type="EMBL" id="EGV60199.1"/>
    </source>
</evidence>
<dbReference type="SUPFAM" id="SSF54495">
    <property type="entry name" value="UBC-like"/>
    <property type="match status" value="1"/>
</dbReference>
<feature type="compositionally biased region" description="Acidic residues" evidence="1">
    <location>
        <begin position="69"/>
        <end position="83"/>
    </location>
</feature>
<dbReference type="Proteomes" id="UP000000707">
    <property type="component" value="Unassembled WGS sequence"/>
</dbReference>
<feature type="region of interest" description="Disordered" evidence="1">
    <location>
        <begin position="52"/>
        <end position="85"/>
    </location>
</feature>
<sequence length="230" mass="26435">MDPLEEQQQELEVLDSIYPDELEKHSESSFTVSIKLDTTSSKIHTLVLSVKYPPEYPNEPPQMTLAKEEEYEANDDSDDDSDEDARQLARNINLPEQVSFDRDDLKSILAKLNEEAELQLGMPSVFAIITLMKDEGEDLFRRKLGVLEKHREDELNKQEAESSKKFIGTKVTTESFNKWREQFRKELGVDERLANFYKAQHGGKMSGREIFEKGLANDDDLVEAFDSVKV</sequence>
<dbReference type="InterPro" id="IPR006575">
    <property type="entry name" value="RWD_dom"/>
</dbReference>
<proteinExistence type="predicted"/>
<dbReference type="InterPro" id="IPR016135">
    <property type="entry name" value="UBQ-conjugating_enzyme/RWD"/>
</dbReference>
<dbReference type="STRING" id="590646.G3BCL9"/>
<dbReference type="PROSITE" id="PS50908">
    <property type="entry name" value="RWD"/>
    <property type="match status" value="1"/>
</dbReference>
<accession>G3BCL9</accession>
<dbReference type="OrthoDB" id="277175at2759"/>
<dbReference type="HOGENOM" id="CLU_084528_0_0_1"/>
<feature type="domain" description="RWD" evidence="2">
    <location>
        <begin position="9"/>
        <end position="139"/>
    </location>
</feature>